<sequence>MVARRGPAPKPNAIRRNTSHALGTHPLTAAPAEGRELPKSLGIQTAGARRFWKTWSSSPQTQHWAETDWAELEIAVKLADAFFLGDTRVAGELRQRVGRWGATVEDRARLRMSLDQQAREEHEDVQQAPRGVTSIDRYRQAFTAS</sequence>
<feature type="region of interest" description="Disordered" evidence="1">
    <location>
        <begin position="1"/>
        <end position="23"/>
    </location>
</feature>
<accession>A0A919B0S7</accession>
<keyword evidence="3" id="KW-1185">Reference proteome</keyword>
<reference evidence="2" key="2">
    <citation type="submission" date="2020-09" db="EMBL/GenBank/DDBJ databases">
        <authorList>
            <person name="Sun Q."/>
            <person name="Ohkuma M."/>
        </authorList>
    </citation>
    <scope>NUCLEOTIDE SEQUENCE</scope>
    <source>
        <strain evidence="2">JCM 4059</strain>
    </source>
</reference>
<evidence type="ECO:0000313" key="3">
    <source>
        <dbReference type="Proteomes" id="UP000638313"/>
    </source>
</evidence>
<protein>
    <submittedName>
        <fullName evidence="2">Uncharacterized protein</fullName>
    </submittedName>
</protein>
<dbReference type="Pfam" id="PF25673">
    <property type="entry name" value="Terminase_7"/>
    <property type="match status" value="1"/>
</dbReference>
<evidence type="ECO:0000313" key="2">
    <source>
        <dbReference type="EMBL" id="GHF38566.1"/>
    </source>
</evidence>
<comment type="caution">
    <text evidence="2">The sequence shown here is derived from an EMBL/GenBank/DDBJ whole genome shotgun (WGS) entry which is preliminary data.</text>
</comment>
<evidence type="ECO:0000256" key="1">
    <source>
        <dbReference type="SAM" id="MobiDB-lite"/>
    </source>
</evidence>
<dbReference type="Proteomes" id="UP000638313">
    <property type="component" value="Unassembled WGS sequence"/>
</dbReference>
<proteinExistence type="predicted"/>
<name>A0A919B0S7_9ACTN</name>
<reference evidence="2" key="1">
    <citation type="journal article" date="2014" name="Int. J. Syst. Evol. Microbiol.">
        <title>Complete genome sequence of Corynebacterium casei LMG S-19264T (=DSM 44701T), isolated from a smear-ripened cheese.</title>
        <authorList>
            <consortium name="US DOE Joint Genome Institute (JGI-PGF)"/>
            <person name="Walter F."/>
            <person name="Albersmeier A."/>
            <person name="Kalinowski J."/>
            <person name="Ruckert C."/>
        </authorList>
    </citation>
    <scope>NUCLEOTIDE SEQUENCE</scope>
    <source>
        <strain evidence="2">JCM 4059</strain>
    </source>
</reference>
<dbReference type="EMBL" id="BNBD01000003">
    <property type="protein sequence ID" value="GHF38566.1"/>
    <property type="molecule type" value="Genomic_DNA"/>
</dbReference>
<dbReference type="InterPro" id="IPR057972">
    <property type="entry name" value="Terminase_7"/>
</dbReference>
<gene>
    <name evidence="2" type="ORF">GCM10010218_19650</name>
</gene>
<organism evidence="2 3">
    <name type="scientific">Streptomyces mashuensis</name>
    <dbReference type="NCBI Taxonomy" id="33904"/>
    <lineage>
        <taxon>Bacteria</taxon>
        <taxon>Bacillati</taxon>
        <taxon>Actinomycetota</taxon>
        <taxon>Actinomycetes</taxon>
        <taxon>Kitasatosporales</taxon>
        <taxon>Streptomycetaceae</taxon>
        <taxon>Streptomyces</taxon>
    </lineage>
</organism>
<dbReference type="AlphaFoldDB" id="A0A919B0S7"/>